<name>A0A0F4G602_9PEZI</name>
<dbReference type="AlphaFoldDB" id="A0A0F4G602"/>
<evidence type="ECO:0000313" key="1">
    <source>
        <dbReference type="EMBL" id="KJX92749.1"/>
    </source>
</evidence>
<comment type="caution">
    <text evidence="1">The sequence shown here is derived from an EMBL/GenBank/DDBJ whole genome shotgun (WGS) entry which is preliminary data.</text>
</comment>
<organism evidence="1 2">
    <name type="scientific">Zymoseptoria brevis</name>
    <dbReference type="NCBI Taxonomy" id="1047168"/>
    <lineage>
        <taxon>Eukaryota</taxon>
        <taxon>Fungi</taxon>
        <taxon>Dikarya</taxon>
        <taxon>Ascomycota</taxon>
        <taxon>Pezizomycotina</taxon>
        <taxon>Dothideomycetes</taxon>
        <taxon>Dothideomycetidae</taxon>
        <taxon>Mycosphaerellales</taxon>
        <taxon>Mycosphaerellaceae</taxon>
        <taxon>Zymoseptoria</taxon>
    </lineage>
</organism>
<dbReference type="OrthoDB" id="4584900at2759"/>
<dbReference type="Proteomes" id="UP000033647">
    <property type="component" value="Unassembled WGS sequence"/>
</dbReference>
<dbReference type="EMBL" id="LAFY01005783">
    <property type="protein sequence ID" value="KJX92749.1"/>
    <property type="molecule type" value="Genomic_DNA"/>
</dbReference>
<keyword evidence="2" id="KW-1185">Reference proteome</keyword>
<protein>
    <submittedName>
        <fullName evidence="1">Uncharacterized protein</fullName>
    </submittedName>
</protein>
<evidence type="ECO:0000313" key="2">
    <source>
        <dbReference type="Proteomes" id="UP000033647"/>
    </source>
</evidence>
<reference evidence="1 2" key="1">
    <citation type="submission" date="2015-03" db="EMBL/GenBank/DDBJ databases">
        <title>RNA-seq based gene annotation and comparative genomics of four Zymoseptoria species reveal species-specific pathogenicity related genes and transposable element activity.</title>
        <authorList>
            <person name="Grandaubert J."/>
            <person name="Bhattacharyya A."/>
            <person name="Stukenbrock E.H."/>
        </authorList>
    </citation>
    <scope>NUCLEOTIDE SEQUENCE [LARGE SCALE GENOMIC DNA]</scope>
    <source>
        <strain evidence="1 2">Zb18110</strain>
    </source>
</reference>
<gene>
    <name evidence="1" type="ORF">TI39_contig5828g00001</name>
</gene>
<accession>A0A0F4G602</accession>
<sequence>MNGYHQGYLSPFRNTVGALIANGDYTDAVTIDVLRPTPRVAVNVKVETYIADDAIPFLSGISPSGQSPDIGPGPSNFVYVGKSAATTAGSPPAMVDNAYSRKTELPTDLQRLLYGY</sequence>
<proteinExistence type="predicted"/>